<evidence type="ECO:0000259" key="4">
    <source>
        <dbReference type="Pfam" id="PF01261"/>
    </source>
</evidence>
<sequence length="516" mass="56674">MILAGSSLIFCGRPMPEAFAALAELGFDTVDLGAHPWAHLCPADLPGRVAEAADTIQTCCDATGLRVVAFNAGLSGTLDQQLAQVDALAELAHRTRARTVTIAAAERGGDFEADAARLTALTAQACKHDVQLCLETHCFTLTEDPRVARRYVDCVPGLGITLDPGHFAAGPCPEQDYANLLPWVQHVHVRPGGRQWEQIQLPVGQGVIDPVQLVRELEAVGYSGAMSVEYVSAIPGVDHAAESRMLRELLTAATDRPPTPDRASTPARDASLSPRASRYGHTGFTLIELLVVIGIIALLIGILVPALSKARAIAQRMQCASNLRQIGLALEMYATDHRENYPLAGQMIPWNEIDNSAGPPQGTQWYAWTQQLHQYQPVKEFFSGCPTYGDPDERDFHYFLGTRAVWVDQHQRGLPFRYAPVQRSRIQITSAFVLGGDNNRRFVQDDADKDDYTQECLVWDPARIASDPDLWKPHHTGSSLNVLFADGHVSAMNAFDPQRMTYRYDRMAGWALDADD</sequence>
<keyword evidence="1" id="KW-0488">Methylation</keyword>
<keyword evidence="3" id="KW-0812">Transmembrane</keyword>
<dbReference type="Pfam" id="PF07596">
    <property type="entry name" value="SBP_bac_10"/>
    <property type="match status" value="1"/>
</dbReference>
<dbReference type="PRINTS" id="PR00813">
    <property type="entry name" value="BCTERIALGSPG"/>
</dbReference>
<evidence type="ECO:0000313" key="7">
    <source>
        <dbReference type="Proteomes" id="UP001575105"/>
    </source>
</evidence>
<feature type="region of interest" description="Disordered" evidence="2">
    <location>
        <begin position="252"/>
        <end position="274"/>
    </location>
</feature>
<dbReference type="InterPro" id="IPR045584">
    <property type="entry name" value="Pilin-like"/>
</dbReference>
<proteinExistence type="predicted"/>
<keyword evidence="7" id="KW-1185">Reference proteome</keyword>
<protein>
    <submittedName>
        <fullName evidence="6">TIM barrel protein</fullName>
    </submittedName>
</protein>
<dbReference type="InterPro" id="IPR011453">
    <property type="entry name" value="DUF1559"/>
</dbReference>
<evidence type="ECO:0000313" key="6">
    <source>
        <dbReference type="EMBL" id="MFA9479538.1"/>
    </source>
</evidence>
<dbReference type="InterPro" id="IPR036237">
    <property type="entry name" value="Xyl_isomerase-like_sf"/>
</dbReference>
<name>A0ABV4U960_9BACT</name>
<dbReference type="Proteomes" id="UP001575105">
    <property type="component" value="Unassembled WGS sequence"/>
</dbReference>
<dbReference type="InterPro" id="IPR050312">
    <property type="entry name" value="IolE/XylAMocC-like"/>
</dbReference>
<feature type="transmembrane region" description="Helical" evidence="3">
    <location>
        <begin position="283"/>
        <end position="307"/>
    </location>
</feature>
<dbReference type="SUPFAM" id="SSF54523">
    <property type="entry name" value="Pili subunits"/>
    <property type="match status" value="1"/>
</dbReference>
<keyword evidence="3" id="KW-0472">Membrane</keyword>
<dbReference type="Pfam" id="PF01261">
    <property type="entry name" value="AP_endonuc_2"/>
    <property type="match status" value="1"/>
</dbReference>
<keyword evidence="3" id="KW-1133">Transmembrane helix</keyword>
<dbReference type="NCBIfam" id="TIGR02532">
    <property type="entry name" value="IV_pilin_GFxxxE"/>
    <property type="match status" value="1"/>
</dbReference>
<feature type="domain" description="Xylose isomerase-like TIM barrel" evidence="4">
    <location>
        <begin position="19"/>
        <end position="248"/>
    </location>
</feature>
<dbReference type="InterPro" id="IPR012902">
    <property type="entry name" value="N_methyl_site"/>
</dbReference>
<dbReference type="Gene3D" id="3.20.20.150">
    <property type="entry name" value="Divalent-metal-dependent TIM barrel enzymes"/>
    <property type="match status" value="1"/>
</dbReference>
<feature type="domain" description="DUF1559" evidence="5">
    <location>
        <begin position="309"/>
        <end position="345"/>
    </location>
</feature>
<dbReference type="Gene3D" id="3.30.700.10">
    <property type="entry name" value="Glycoprotein, Type 4 Pilin"/>
    <property type="match status" value="1"/>
</dbReference>
<comment type="caution">
    <text evidence="6">The sequence shown here is derived from an EMBL/GenBank/DDBJ whole genome shotgun (WGS) entry which is preliminary data.</text>
</comment>
<reference evidence="6 7" key="1">
    <citation type="submission" date="2024-08" db="EMBL/GenBank/DDBJ databases">
        <title>Whole-genome sequencing of halo(alkali)philic microorganisms from hypersaline lakes.</title>
        <authorList>
            <person name="Sorokin D.Y."/>
            <person name="Merkel A.Y."/>
            <person name="Messina E."/>
            <person name="Yakimov M."/>
        </authorList>
    </citation>
    <scope>NUCLEOTIDE SEQUENCE [LARGE SCALE GENOMIC DNA]</scope>
    <source>
        <strain evidence="6 7">AB-hyl4</strain>
    </source>
</reference>
<dbReference type="SUPFAM" id="SSF51658">
    <property type="entry name" value="Xylose isomerase-like"/>
    <property type="match status" value="1"/>
</dbReference>
<gene>
    <name evidence="6" type="ORF">ACERK3_14710</name>
</gene>
<dbReference type="Pfam" id="PF07963">
    <property type="entry name" value="N_methyl"/>
    <property type="match status" value="1"/>
</dbReference>
<dbReference type="RefSeq" id="WP_425346457.1">
    <property type="nucleotide sequence ID" value="NZ_JBGUBD010000009.1"/>
</dbReference>
<dbReference type="EMBL" id="JBGUBD010000009">
    <property type="protein sequence ID" value="MFA9479538.1"/>
    <property type="molecule type" value="Genomic_DNA"/>
</dbReference>
<evidence type="ECO:0000256" key="1">
    <source>
        <dbReference type="ARBA" id="ARBA00022481"/>
    </source>
</evidence>
<dbReference type="PANTHER" id="PTHR12110:SF53">
    <property type="entry name" value="BLR5974 PROTEIN"/>
    <property type="match status" value="1"/>
</dbReference>
<dbReference type="InterPro" id="IPR013022">
    <property type="entry name" value="Xyl_isomerase-like_TIM-brl"/>
</dbReference>
<evidence type="ECO:0000256" key="2">
    <source>
        <dbReference type="SAM" id="MobiDB-lite"/>
    </source>
</evidence>
<dbReference type="PANTHER" id="PTHR12110">
    <property type="entry name" value="HYDROXYPYRUVATE ISOMERASE"/>
    <property type="match status" value="1"/>
</dbReference>
<organism evidence="6 7">
    <name type="scientific">Natronomicrosphaera hydrolytica</name>
    <dbReference type="NCBI Taxonomy" id="3242702"/>
    <lineage>
        <taxon>Bacteria</taxon>
        <taxon>Pseudomonadati</taxon>
        <taxon>Planctomycetota</taxon>
        <taxon>Phycisphaerae</taxon>
        <taxon>Phycisphaerales</taxon>
        <taxon>Phycisphaeraceae</taxon>
        <taxon>Natronomicrosphaera</taxon>
    </lineage>
</organism>
<accession>A0ABV4U960</accession>
<evidence type="ECO:0000256" key="3">
    <source>
        <dbReference type="SAM" id="Phobius"/>
    </source>
</evidence>
<dbReference type="InterPro" id="IPR000983">
    <property type="entry name" value="Bac_GSPG_pilin"/>
</dbReference>
<evidence type="ECO:0000259" key="5">
    <source>
        <dbReference type="Pfam" id="PF07596"/>
    </source>
</evidence>